<organism evidence="3 4">
    <name type="scientific">Kryptolebias marmoratus</name>
    <name type="common">Mangrove killifish</name>
    <name type="synonym">Rivulus marmoratus</name>
    <dbReference type="NCBI Taxonomy" id="37003"/>
    <lineage>
        <taxon>Eukaryota</taxon>
        <taxon>Metazoa</taxon>
        <taxon>Chordata</taxon>
        <taxon>Craniata</taxon>
        <taxon>Vertebrata</taxon>
        <taxon>Euteleostomi</taxon>
        <taxon>Actinopterygii</taxon>
        <taxon>Neopterygii</taxon>
        <taxon>Teleostei</taxon>
        <taxon>Neoteleostei</taxon>
        <taxon>Acanthomorphata</taxon>
        <taxon>Ovalentaria</taxon>
        <taxon>Atherinomorphae</taxon>
        <taxon>Cyprinodontiformes</taxon>
        <taxon>Rivulidae</taxon>
        <taxon>Kryptolebias</taxon>
    </lineage>
</organism>
<evidence type="ECO:0000256" key="1">
    <source>
        <dbReference type="SAM" id="Coils"/>
    </source>
</evidence>
<feature type="coiled-coil region" evidence="1">
    <location>
        <begin position="166"/>
        <end position="225"/>
    </location>
</feature>
<feature type="region of interest" description="Disordered" evidence="2">
    <location>
        <begin position="1"/>
        <end position="28"/>
    </location>
</feature>
<reference evidence="3" key="2">
    <citation type="submission" date="2025-09" db="UniProtKB">
        <authorList>
            <consortium name="Ensembl"/>
        </authorList>
    </citation>
    <scope>IDENTIFICATION</scope>
</reference>
<dbReference type="GeneTree" id="ENSGT00940000167956"/>
<dbReference type="InterPro" id="IPR051147">
    <property type="entry name" value="CFAP_domain-containing"/>
</dbReference>
<dbReference type="STRING" id="37003.ENSKMAP00000001732"/>
<dbReference type="PANTHER" id="PTHR21683">
    <property type="entry name" value="COILED-COIL DOMAIN-CONTAINING PROTEIN 42 LIKE-2-LIKE-RELATED"/>
    <property type="match status" value="1"/>
</dbReference>
<proteinExistence type="predicted"/>
<dbReference type="OrthoDB" id="10264298at2759"/>
<dbReference type="RefSeq" id="XP_017268765.1">
    <property type="nucleotide sequence ID" value="XM_017413276.3"/>
</dbReference>
<protein>
    <submittedName>
        <fullName evidence="3">Coiled-coil domain-containing protein 42-like</fullName>
    </submittedName>
</protein>
<dbReference type="AlphaFoldDB" id="A0A3Q3EID1"/>
<reference evidence="3" key="1">
    <citation type="submission" date="2025-08" db="UniProtKB">
        <authorList>
            <consortium name="Ensembl"/>
        </authorList>
    </citation>
    <scope>IDENTIFICATION</scope>
</reference>
<keyword evidence="1" id="KW-0175">Coiled coil</keyword>
<dbReference type="Ensembl" id="ENSKMAT00000001778.1">
    <property type="protein sequence ID" value="ENSKMAP00000001732.1"/>
    <property type="gene ID" value="ENSKMAG00000001378.1"/>
</dbReference>
<evidence type="ECO:0000256" key="2">
    <source>
        <dbReference type="SAM" id="MobiDB-lite"/>
    </source>
</evidence>
<name>A0A3Q3EID1_KRYMA</name>
<keyword evidence="4" id="KW-1185">Reference proteome</keyword>
<accession>A0A3Q3EID1</accession>
<dbReference type="GeneID" id="108234232"/>
<dbReference type="PANTHER" id="PTHR21683:SF2">
    <property type="entry name" value="COILED-COIL DOMAIN-CONTAINING PROTEIN 42 LIKE-2-LIKE"/>
    <property type="match status" value="1"/>
</dbReference>
<evidence type="ECO:0000313" key="3">
    <source>
        <dbReference type="Ensembl" id="ENSKMAP00000001732.1"/>
    </source>
</evidence>
<sequence>MFSKLSSERPVCQRTTSCSRSSKAKEDEFPDLERLEMEKELADLMKTYKEYKEKLVNLRQQKKELQKDIENSREQRCNLERITESKELEELVEKAEKEMTVVREQEETIKRIKQEHNEMFQSKKEMEAKIQKYKTYYDFMDQVCKLTKFKNMDELADHFENQLQIRDQLIQKEKQKKEHMEQQKKKLRELEDQHDQMCLEKTNELAQLQTELEEARAEALIWEKQWNHIQETASKKTLELGQIKMATLNLYERTSSTLGAEGVAIDDTDKQLEHIQTFIMDSTDIVKQYRQLQKKENTKTGKTQTEK</sequence>
<dbReference type="Proteomes" id="UP000264800">
    <property type="component" value="Unplaced"/>
</dbReference>
<dbReference type="OMA" id="RCTSGIH"/>
<evidence type="ECO:0000313" key="4">
    <source>
        <dbReference type="Proteomes" id="UP000264800"/>
    </source>
</evidence>
<feature type="coiled-coil region" evidence="1">
    <location>
        <begin position="34"/>
        <end position="129"/>
    </location>
</feature>